<keyword evidence="2" id="KW-1185">Reference proteome</keyword>
<organism evidence="2 3">
    <name type="scientific">Durio zibethinus</name>
    <name type="common">Durian</name>
    <dbReference type="NCBI Taxonomy" id="66656"/>
    <lineage>
        <taxon>Eukaryota</taxon>
        <taxon>Viridiplantae</taxon>
        <taxon>Streptophyta</taxon>
        <taxon>Embryophyta</taxon>
        <taxon>Tracheophyta</taxon>
        <taxon>Spermatophyta</taxon>
        <taxon>Magnoliopsida</taxon>
        <taxon>eudicotyledons</taxon>
        <taxon>Gunneridae</taxon>
        <taxon>Pentapetalae</taxon>
        <taxon>rosids</taxon>
        <taxon>malvids</taxon>
        <taxon>Malvales</taxon>
        <taxon>Malvaceae</taxon>
        <taxon>Helicteroideae</taxon>
        <taxon>Durio</taxon>
    </lineage>
</organism>
<feature type="region of interest" description="Disordered" evidence="1">
    <location>
        <begin position="1"/>
        <end position="71"/>
    </location>
</feature>
<dbReference type="RefSeq" id="XP_022755937.1">
    <property type="nucleotide sequence ID" value="XM_022900202.1"/>
</dbReference>
<feature type="region of interest" description="Disordered" evidence="1">
    <location>
        <begin position="93"/>
        <end position="148"/>
    </location>
</feature>
<dbReference type="KEGG" id="dzi:111303769"/>
<gene>
    <name evidence="3" type="primary">LOC111303769</name>
</gene>
<feature type="region of interest" description="Disordered" evidence="1">
    <location>
        <begin position="541"/>
        <end position="561"/>
    </location>
</feature>
<feature type="region of interest" description="Disordered" evidence="1">
    <location>
        <begin position="311"/>
        <end position="340"/>
    </location>
</feature>
<feature type="compositionally biased region" description="Polar residues" evidence="1">
    <location>
        <begin position="552"/>
        <end position="561"/>
    </location>
</feature>
<accession>A0A6P5ZTR5</accession>
<dbReference type="Proteomes" id="UP000515121">
    <property type="component" value="Unplaced"/>
</dbReference>
<protein>
    <submittedName>
        <fullName evidence="3">Uncharacterized protein LOC111303769</fullName>
    </submittedName>
</protein>
<dbReference type="PANTHER" id="PTHR34466">
    <property type="entry name" value="OS11G0129800 PROTEIN"/>
    <property type="match status" value="1"/>
</dbReference>
<dbReference type="OrthoDB" id="1911931at2759"/>
<sequence>MATSALKSTTKRTSVANSPGDSSSSNRSSVHRRARSLSRFSRRLPGADHDNDEPTPAPRSRGRFVNTVRGSGFPEISLDDLTIELFGSSLRGRSASRNGGVIPRNGEGGKGVGESLTQRRGRSVSRQGSRGSFVNSGGGGRLTSDTANSSRRRSVSAVRYQISDSEVILLSSSSSLLLFLFLRANRGVIKLLEADQVLNIKFELHGLVLLYKFGRCNETSSSDWTSLSACFLNTLAKMRIMWDYFVRTSGFIFKYSITIKLFVVFFALHLKKVNEDLWKFCTISQICLFSFTYIKDESDLDLSQNSSNRASMRSSIGGNNQISSTHNPTASNNRQGLRKSLSQKDLKSHDDYSSHSAALTDDEGRDAVFDKNGMERTIRTVYAQKKGEHPIVDDVNGGLYAAMRKELRHAVEEIKTQLWMALWFMQSMVKTNSGIASDDRLQPVNFDAIQAVSTIRRKYTTKLEKSEKHSQDLAEIMLEEQHGRELSKIVKEFLPEPKNPIFQKPLRATKRSNDRNSMSRQLTEEAEKYIEDFISNVEDTDISSFDGDRSDTSSSIGGITKTPTFQSRPVFKSVPVEMDGVMLPWLQWETSNDASPLSHQSKCNLSQEAPSALDLSNQFTRSRESWSPALAGCPSVSTGEVTGTKFGESGSYQSHFSSSGTNKMQFDVADYLNDNSNEAFHLEIWSQRHRISSGGLLLCNRMFV</sequence>
<reference evidence="3" key="1">
    <citation type="submission" date="2025-08" db="UniProtKB">
        <authorList>
            <consortium name="RefSeq"/>
        </authorList>
    </citation>
    <scope>IDENTIFICATION</scope>
    <source>
        <tissue evidence="3">Fruit stalk</tissue>
    </source>
</reference>
<evidence type="ECO:0000313" key="3">
    <source>
        <dbReference type="RefSeq" id="XP_022755937.1"/>
    </source>
</evidence>
<feature type="compositionally biased region" description="Low complexity" evidence="1">
    <location>
        <begin position="14"/>
        <end position="28"/>
    </location>
</feature>
<evidence type="ECO:0000256" key="1">
    <source>
        <dbReference type="SAM" id="MobiDB-lite"/>
    </source>
</evidence>
<dbReference type="GeneID" id="111303769"/>
<name>A0A6P5ZTR5_DURZI</name>
<feature type="compositionally biased region" description="Polar residues" evidence="1">
    <location>
        <begin position="311"/>
        <end position="335"/>
    </location>
</feature>
<proteinExistence type="predicted"/>
<feature type="compositionally biased region" description="Polar residues" evidence="1">
    <location>
        <begin position="1"/>
        <end position="13"/>
    </location>
</feature>
<dbReference type="PANTHER" id="PTHR34466:SF1">
    <property type="entry name" value="OS06G0609800 PROTEIN"/>
    <property type="match status" value="1"/>
</dbReference>
<dbReference type="AlphaFoldDB" id="A0A6P5ZTR5"/>
<evidence type="ECO:0000313" key="2">
    <source>
        <dbReference type="Proteomes" id="UP000515121"/>
    </source>
</evidence>
<feature type="compositionally biased region" description="Basic residues" evidence="1">
    <location>
        <begin position="29"/>
        <end position="42"/>
    </location>
</feature>